<feature type="coiled-coil region" evidence="1">
    <location>
        <begin position="10"/>
        <end position="41"/>
    </location>
</feature>
<protein>
    <submittedName>
        <fullName evidence="2">Uncharacterized protein</fullName>
    </submittedName>
</protein>
<evidence type="ECO:0000256" key="1">
    <source>
        <dbReference type="SAM" id="Coils"/>
    </source>
</evidence>
<accession>A0A699W9L1</accession>
<sequence>MDQHMNEAVKAAVQIQSDRLQDEAQDENEEFLNKLDENIQKIIKV</sequence>
<comment type="caution">
    <text evidence="2">The sequence shown here is derived from an EMBL/GenBank/DDBJ whole genome shotgun (WGS) entry which is preliminary data.</text>
</comment>
<proteinExistence type="predicted"/>
<reference evidence="2" key="1">
    <citation type="journal article" date="2019" name="Sci. Rep.">
        <title>Draft genome of Tanacetum cinerariifolium, the natural source of mosquito coil.</title>
        <authorList>
            <person name="Yamashiro T."/>
            <person name="Shiraishi A."/>
            <person name="Satake H."/>
            <person name="Nakayama K."/>
        </authorList>
    </citation>
    <scope>NUCLEOTIDE SEQUENCE</scope>
</reference>
<keyword evidence="1" id="KW-0175">Coiled coil</keyword>
<name>A0A699W9L1_TANCI</name>
<evidence type="ECO:0000313" key="2">
    <source>
        <dbReference type="EMBL" id="GFD43399.1"/>
    </source>
</evidence>
<feature type="non-terminal residue" evidence="2">
    <location>
        <position position="45"/>
    </location>
</feature>
<dbReference type="EMBL" id="BKCJ011596590">
    <property type="protein sequence ID" value="GFD43399.1"/>
    <property type="molecule type" value="Genomic_DNA"/>
</dbReference>
<organism evidence="2">
    <name type="scientific">Tanacetum cinerariifolium</name>
    <name type="common">Dalmatian daisy</name>
    <name type="synonym">Chrysanthemum cinerariifolium</name>
    <dbReference type="NCBI Taxonomy" id="118510"/>
    <lineage>
        <taxon>Eukaryota</taxon>
        <taxon>Viridiplantae</taxon>
        <taxon>Streptophyta</taxon>
        <taxon>Embryophyta</taxon>
        <taxon>Tracheophyta</taxon>
        <taxon>Spermatophyta</taxon>
        <taxon>Magnoliopsida</taxon>
        <taxon>eudicotyledons</taxon>
        <taxon>Gunneridae</taxon>
        <taxon>Pentapetalae</taxon>
        <taxon>asterids</taxon>
        <taxon>campanulids</taxon>
        <taxon>Asterales</taxon>
        <taxon>Asteraceae</taxon>
        <taxon>Asteroideae</taxon>
        <taxon>Anthemideae</taxon>
        <taxon>Anthemidinae</taxon>
        <taxon>Tanacetum</taxon>
    </lineage>
</organism>
<dbReference type="AlphaFoldDB" id="A0A699W9L1"/>
<gene>
    <name evidence="2" type="ORF">Tci_915368</name>
</gene>